<dbReference type="PANTHER" id="PTHR42790:SF19">
    <property type="entry name" value="KYNURENINE_ALPHA-AMINOADIPATE AMINOTRANSFERASE, MITOCHONDRIAL"/>
    <property type="match status" value="1"/>
</dbReference>
<dbReference type="CDD" id="cd00609">
    <property type="entry name" value="AAT_like"/>
    <property type="match status" value="1"/>
</dbReference>
<proteinExistence type="predicted"/>
<name>A0A9W7AF74_9STRA</name>
<feature type="domain" description="Aminotransferase class I/classII large" evidence="5">
    <location>
        <begin position="36"/>
        <end position="409"/>
    </location>
</feature>
<reference evidence="6" key="1">
    <citation type="submission" date="2022-07" db="EMBL/GenBank/DDBJ databases">
        <title>Genome analysis of Parmales, a sister group of diatoms, reveals the evolutionary specialization of diatoms from phago-mixotrophs to photoautotrophs.</title>
        <authorList>
            <person name="Ban H."/>
            <person name="Sato S."/>
            <person name="Yoshikawa S."/>
            <person name="Kazumasa Y."/>
            <person name="Nakamura Y."/>
            <person name="Ichinomiya M."/>
            <person name="Saitoh K."/>
            <person name="Sato N."/>
            <person name="Blanc-Mathieu R."/>
            <person name="Endo H."/>
            <person name="Kuwata A."/>
            <person name="Ogata H."/>
        </authorList>
    </citation>
    <scope>NUCLEOTIDE SEQUENCE</scope>
</reference>
<dbReference type="Gene3D" id="3.40.640.10">
    <property type="entry name" value="Type I PLP-dependent aspartate aminotransferase-like (Major domain)"/>
    <property type="match status" value="1"/>
</dbReference>
<dbReference type="FunFam" id="3.90.1150.10:FF:000166">
    <property type="entry name" value="Kynurenine/alpha-aminoadipate aminotransferase, mitochondrial"/>
    <property type="match status" value="1"/>
</dbReference>
<dbReference type="InterPro" id="IPR015421">
    <property type="entry name" value="PyrdxlP-dep_Trfase_major"/>
</dbReference>
<evidence type="ECO:0000313" key="6">
    <source>
        <dbReference type="EMBL" id="GMH66655.1"/>
    </source>
</evidence>
<dbReference type="InterPro" id="IPR050859">
    <property type="entry name" value="Class-I_PLP-dep_aminotransf"/>
</dbReference>
<evidence type="ECO:0000259" key="5">
    <source>
        <dbReference type="Pfam" id="PF00155"/>
    </source>
</evidence>
<keyword evidence="2" id="KW-0032">Aminotransferase</keyword>
<dbReference type="Proteomes" id="UP001165082">
    <property type="component" value="Unassembled WGS sequence"/>
</dbReference>
<keyword evidence="3" id="KW-0808">Transferase</keyword>
<dbReference type="OrthoDB" id="691673at2759"/>
<organism evidence="6 7">
    <name type="scientific">Triparma retinervis</name>
    <dbReference type="NCBI Taxonomy" id="2557542"/>
    <lineage>
        <taxon>Eukaryota</taxon>
        <taxon>Sar</taxon>
        <taxon>Stramenopiles</taxon>
        <taxon>Ochrophyta</taxon>
        <taxon>Bolidophyceae</taxon>
        <taxon>Parmales</taxon>
        <taxon>Triparmaceae</taxon>
        <taxon>Triparma</taxon>
    </lineage>
</organism>
<keyword evidence="7" id="KW-1185">Reference proteome</keyword>
<evidence type="ECO:0000256" key="3">
    <source>
        <dbReference type="ARBA" id="ARBA00022679"/>
    </source>
</evidence>
<dbReference type="GO" id="GO:0030170">
    <property type="term" value="F:pyridoxal phosphate binding"/>
    <property type="evidence" value="ECO:0007669"/>
    <property type="project" value="InterPro"/>
</dbReference>
<dbReference type="GO" id="GO:0008483">
    <property type="term" value="F:transaminase activity"/>
    <property type="evidence" value="ECO:0007669"/>
    <property type="project" value="UniProtKB-KW"/>
</dbReference>
<dbReference type="AlphaFoldDB" id="A0A9W7AF74"/>
<protein>
    <recommendedName>
        <fullName evidence="5">Aminotransferase class I/classII large domain-containing protein</fullName>
    </recommendedName>
</protein>
<dbReference type="InterPro" id="IPR015424">
    <property type="entry name" value="PyrdxlP-dep_Trfase"/>
</dbReference>
<evidence type="ECO:0000256" key="4">
    <source>
        <dbReference type="ARBA" id="ARBA00022898"/>
    </source>
</evidence>
<gene>
    <name evidence="6" type="ORF">TrRE_jg4023</name>
</gene>
<dbReference type="EMBL" id="BRXZ01002624">
    <property type="protein sequence ID" value="GMH66655.1"/>
    <property type="molecule type" value="Genomic_DNA"/>
</dbReference>
<keyword evidence="4" id="KW-0663">Pyridoxal phosphate</keyword>
<evidence type="ECO:0000313" key="7">
    <source>
        <dbReference type="Proteomes" id="UP001165082"/>
    </source>
</evidence>
<dbReference type="GO" id="GO:1901605">
    <property type="term" value="P:alpha-amino acid metabolic process"/>
    <property type="evidence" value="ECO:0007669"/>
    <property type="project" value="TreeGrafter"/>
</dbReference>
<accession>A0A9W7AF74</accession>
<sequence length="419" mass="46330">MISLGGGMPNVSTFPIASIELKLKKGGGSSLVLNEDETRVALQYSPSRGIPSLVSHLKALQHDLHDVNFTDGSRDLIVTNGSQDGLAKAFEMLLEPGHDTLLIENPTYSGSLAFLGPLGVTLKGVETDAQGIVPSKLRNVLDNWEVQNGGRKKPRVIYTIPTGSNPTGGSLTFERKSEIYDICVEHDILILEDDPYYYLDFRAFEGECQSEKEGGFLSRERECSFLNIDEMVGGARVMRFDSFSKLLSSGIRVGFVTGPTELIERIELHTQATMLHASGLSQAVVSKLFDEWGVNGFLAHVDDVAKFYMDRRDTFVKCIDKHLKGLVEFRSPTAGMFVWMKLIGVTDVESLAMRGAIEKNVLVVPGSSFIPSNETYHGDESSSTTENEFVRLSFSSATPDDMDRACRRLRELLTEKREN</sequence>
<dbReference type="SUPFAM" id="SSF53383">
    <property type="entry name" value="PLP-dependent transferases"/>
    <property type="match status" value="1"/>
</dbReference>
<dbReference type="Pfam" id="PF00155">
    <property type="entry name" value="Aminotran_1_2"/>
    <property type="match status" value="1"/>
</dbReference>
<evidence type="ECO:0000256" key="1">
    <source>
        <dbReference type="ARBA" id="ARBA00001933"/>
    </source>
</evidence>
<comment type="caution">
    <text evidence="6">The sequence shown here is derived from an EMBL/GenBank/DDBJ whole genome shotgun (WGS) entry which is preliminary data.</text>
</comment>
<dbReference type="PANTHER" id="PTHR42790">
    <property type="entry name" value="AMINOTRANSFERASE"/>
    <property type="match status" value="1"/>
</dbReference>
<dbReference type="InterPro" id="IPR004839">
    <property type="entry name" value="Aminotransferase_I/II_large"/>
</dbReference>
<comment type="cofactor">
    <cofactor evidence="1">
        <name>pyridoxal 5'-phosphate</name>
        <dbReference type="ChEBI" id="CHEBI:597326"/>
    </cofactor>
</comment>
<evidence type="ECO:0000256" key="2">
    <source>
        <dbReference type="ARBA" id="ARBA00022576"/>
    </source>
</evidence>